<protein>
    <submittedName>
        <fullName evidence="2">Terminase small subunit</fullName>
    </submittedName>
</protein>
<dbReference type="InterPro" id="IPR057972">
    <property type="entry name" value="Terminase_7"/>
</dbReference>
<gene>
    <name evidence="2" type="primary">2</name>
    <name evidence="2" type="ORF">SEA_HEATHEN_2</name>
</gene>
<sequence>MISGPGARFSPRRCQVGERGPVRKRSDQRIRRNKDAVPTEKVTAIGTVPIPDLGFEDPHPIVRDLYQSLQDSAQSRYYEPSDWQYARLALHFIDGLLKSPKVNGQVLATVNQMLSSLLVSEGDRRRVQLEVERQQAEGVVVDVAEMFAKQLGAQRKG</sequence>
<dbReference type="EMBL" id="MN062706">
    <property type="protein sequence ID" value="QDP44283.1"/>
    <property type="molecule type" value="Genomic_DNA"/>
</dbReference>
<accession>A0A516KRM4</accession>
<organism evidence="2 3">
    <name type="scientific">Mycobacterium phage Heathen</name>
    <dbReference type="NCBI Taxonomy" id="2590942"/>
    <lineage>
        <taxon>Viruses</taxon>
        <taxon>Duplodnaviria</taxon>
        <taxon>Heunggongvirae</taxon>
        <taxon>Uroviricota</taxon>
        <taxon>Caudoviricetes</taxon>
        <taxon>Veracruzvirus</taxon>
        <taxon>Veracruzvirus heldan</taxon>
    </lineage>
</organism>
<evidence type="ECO:0000313" key="3">
    <source>
        <dbReference type="Proteomes" id="UP000317025"/>
    </source>
</evidence>
<name>A0A516KRM4_9CAUD</name>
<evidence type="ECO:0000313" key="2">
    <source>
        <dbReference type="EMBL" id="QDP44283.1"/>
    </source>
</evidence>
<evidence type="ECO:0000256" key="1">
    <source>
        <dbReference type="SAM" id="MobiDB-lite"/>
    </source>
</evidence>
<reference evidence="2 3" key="1">
    <citation type="submission" date="2019-06" db="EMBL/GenBank/DDBJ databases">
        <authorList>
            <person name="Sommerfeld K."/>
            <person name="Bohn H."/>
            <person name="Dutt K."/>
            <person name="Peterson A.T."/>
            <person name="Slowan-Pomeroy T."/>
            <person name="Briggs L.A."/>
            <person name="Butela K.A."/>
            <person name="Garlena R.A."/>
            <person name="Russell D.A."/>
            <person name="Pope W.H."/>
            <person name="Jacobs-Sera D."/>
            <person name="Hatfull G.F."/>
        </authorList>
    </citation>
    <scope>NUCLEOTIDE SEQUENCE [LARGE SCALE GENOMIC DNA]</scope>
</reference>
<feature type="compositionally biased region" description="Basic and acidic residues" evidence="1">
    <location>
        <begin position="20"/>
        <end position="37"/>
    </location>
</feature>
<dbReference type="Pfam" id="PF25673">
    <property type="entry name" value="Terminase_7"/>
    <property type="match status" value="1"/>
</dbReference>
<proteinExistence type="predicted"/>
<feature type="region of interest" description="Disordered" evidence="1">
    <location>
        <begin position="1"/>
        <end position="37"/>
    </location>
</feature>
<dbReference type="Proteomes" id="UP000317025">
    <property type="component" value="Segment"/>
</dbReference>